<dbReference type="Proteomes" id="UP000659654">
    <property type="component" value="Unassembled WGS sequence"/>
</dbReference>
<evidence type="ECO:0000256" key="2">
    <source>
        <dbReference type="ARBA" id="ARBA00022630"/>
    </source>
</evidence>
<evidence type="ECO:0000256" key="11">
    <source>
        <dbReference type="ARBA" id="ARBA00047652"/>
    </source>
</evidence>
<evidence type="ECO:0000259" key="15">
    <source>
        <dbReference type="Pfam" id="PF01207"/>
    </source>
</evidence>
<dbReference type="GO" id="GO:0050660">
    <property type="term" value="F:flavin adenine dinucleotide binding"/>
    <property type="evidence" value="ECO:0007669"/>
    <property type="project" value="InterPro"/>
</dbReference>
<protein>
    <recommendedName>
        <fullName evidence="9">tRNA-dihydrouridine(16/17) synthase [NAD(P)(+)]</fullName>
        <ecNumber evidence="9">1.3.1.88</ecNumber>
    </recommendedName>
</protein>
<evidence type="ECO:0000256" key="7">
    <source>
        <dbReference type="ARBA" id="ARBA00023027"/>
    </source>
</evidence>
<evidence type="ECO:0000256" key="12">
    <source>
        <dbReference type="ARBA" id="ARBA00048934"/>
    </source>
</evidence>
<dbReference type="InterPro" id="IPR013785">
    <property type="entry name" value="Aldolase_TIM"/>
</dbReference>
<dbReference type="Proteomes" id="UP000095284">
    <property type="component" value="Unplaced"/>
</dbReference>
<sequence length="525" mass="60583">MAAEPGRAQDFEPKFENDGEMIIVGKTILNPVLPEFDESFLQWKKHYWARKLKEDGIKNIVAPMVDQSELAFRILLRNHGAHLCYTPMIHAQLFVSNFTYRRQSLSTIPSDRPLIVQFCANDPDVFLDACRLVEGYCDGVDLNLGCPQVVAKRGQYGSFLQEKQDLIRRMVEKVHKHCRLPLSVKIRCLDTVERTLAYAKMCEDAGASMLTIHGRRREQRGVETGVADWTRIKAVAEHLDIPVIANGNIQMPGDVERCIRETGADAVMSAEGILSNPFLFEGVLKPGFEVAKEYLELADKYKASTATIRAHVFRMCHYGFLKYPDLRDRNSYVVSLPEFREVVAELERRCLGDAKIEEFDVSAIDRNLSFAEMVASIPFYLCKPYVRSTQSLEQVEKDFRLQRKIEMEKIQNETGLSFRQIRKRERRRIDMKKEFNRKCAFPVCKRCNQPAGVGCENDMCRKCCRFVCVRQAKLCKVHRFTLETLKDRRRAYAEQMGMSAEDLEDLDLSEESQQKEEKEVQESQR</sequence>
<feature type="compositionally biased region" description="Basic and acidic residues" evidence="14">
    <location>
        <begin position="512"/>
        <end position="525"/>
    </location>
</feature>
<evidence type="ECO:0000256" key="3">
    <source>
        <dbReference type="ARBA" id="ARBA00022643"/>
    </source>
</evidence>
<dbReference type="Gene3D" id="3.20.20.70">
    <property type="entry name" value="Aldolase class I"/>
    <property type="match status" value="1"/>
</dbReference>
<comment type="catalytic activity">
    <reaction evidence="13">
        <text>5,6-dihydrouridine(17) in tRNA + NADP(+) = uridine(17) in tRNA + NADPH + H(+)</text>
        <dbReference type="Rhea" id="RHEA:53368"/>
        <dbReference type="Rhea" id="RHEA-COMP:13541"/>
        <dbReference type="Rhea" id="RHEA-COMP:13542"/>
        <dbReference type="ChEBI" id="CHEBI:15378"/>
        <dbReference type="ChEBI" id="CHEBI:57783"/>
        <dbReference type="ChEBI" id="CHEBI:58349"/>
        <dbReference type="ChEBI" id="CHEBI:65315"/>
        <dbReference type="ChEBI" id="CHEBI:74443"/>
        <dbReference type="EC" id="1.3.1.88"/>
    </reaction>
    <physiologicalReaction direction="right-to-left" evidence="13">
        <dbReference type="Rhea" id="RHEA:53370"/>
    </physiologicalReaction>
</comment>
<gene>
    <name evidence="16" type="ORF">BXYJ_LOCUS879</name>
</gene>
<dbReference type="PANTHER" id="PTHR11082:SF5">
    <property type="entry name" value="TRNA-DIHYDROURIDINE(16_17) SYNTHASE [NAD(P)(+)]-LIKE"/>
    <property type="match status" value="1"/>
</dbReference>
<comment type="similarity">
    <text evidence="8">Belongs to the Dus family. Dus1 subfamily.</text>
</comment>
<dbReference type="Pfam" id="PF01207">
    <property type="entry name" value="Dus"/>
    <property type="match status" value="1"/>
</dbReference>
<evidence type="ECO:0000256" key="1">
    <source>
        <dbReference type="ARBA" id="ARBA00001917"/>
    </source>
</evidence>
<dbReference type="EMBL" id="CAJFDI010000001">
    <property type="protein sequence ID" value="CAD5208643.1"/>
    <property type="molecule type" value="Genomic_DNA"/>
</dbReference>
<dbReference type="OrthoDB" id="272303at2759"/>
<dbReference type="CDD" id="cd02801">
    <property type="entry name" value="DUS_like_FMN"/>
    <property type="match status" value="1"/>
</dbReference>
<evidence type="ECO:0000256" key="10">
    <source>
        <dbReference type="ARBA" id="ARBA00047287"/>
    </source>
</evidence>
<keyword evidence="2" id="KW-0285">Flavoprotein</keyword>
<evidence type="ECO:0000256" key="5">
    <source>
        <dbReference type="ARBA" id="ARBA00022857"/>
    </source>
</evidence>
<dbReference type="InterPro" id="IPR035587">
    <property type="entry name" value="DUS-like_FMN-bd"/>
</dbReference>
<dbReference type="PANTHER" id="PTHR11082">
    <property type="entry name" value="TRNA-DIHYDROURIDINE SYNTHASE"/>
    <property type="match status" value="1"/>
</dbReference>
<evidence type="ECO:0000313" key="18">
    <source>
        <dbReference type="Proteomes" id="UP000659654"/>
    </source>
</evidence>
<keyword evidence="18" id="KW-1185">Reference proteome</keyword>
<dbReference type="Proteomes" id="UP000582659">
    <property type="component" value="Unassembled WGS sequence"/>
</dbReference>
<comment type="catalytic activity">
    <reaction evidence="10">
        <text>5,6-dihydrouridine(17) in tRNA + NAD(+) = uridine(17) in tRNA + NADH + H(+)</text>
        <dbReference type="Rhea" id="RHEA:53372"/>
        <dbReference type="Rhea" id="RHEA-COMP:13541"/>
        <dbReference type="Rhea" id="RHEA-COMP:13542"/>
        <dbReference type="ChEBI" id="CHEBI:15378"/>
        <dbReference type="ChEBI" id="CHEBI:57540"/>
        <dbReference type="ChEBI" id="CHEBI:57945"/>
        <dbReference type="ChEBI" id="CHEBI:65315"/>
        <dbReference type="ChEBI" id="CHEBI:74443"/>
        <dbReference type="EC" id="1.3.1.88"/>
    </reaction>
    <physiologicalReaction direction="right-to-left" evidence="10">
        <dbReference type="Rhea" id="RHEA:53374"/>
    </physiologicalReaction>
</comment>
<feature type="compositionally biased region" description="Acidic residues" evidence="14">
    <location>
        <begin position="501"/>
        <end position="510"/>
    </location>
</feature>
<comment type="catalytic activity">
    <reaction evidence="12">
        <text>5,6-dihydrouridine(16) in tRNA + NAD(+) = uridine(16) in tRNA + NADH + H(+)</text>
        <dbReference type="Rhea" id="RHEA:53380"/>
        <dbReference type="Rhea" id="RHEA-COMP:13543"/>
        <dbReference type="Rhea" id="RHEA-COMP:13544"/>
        <dbReference type="ChEBI" id="CHEBI:15378"/>
        <dbReference type="ChEBI" id="CHEBI:57540"/>
        <dbReference type="ChEBI" id="CHEBI:57945"/>
        <dbReference type="ChEBI" id="CHEBI:65315"/>
        <dbReference type="ChEBI" id="CHEBI:74443"/>
        <dbReference type="EC" id="1.3.1.88"/>
    </reaction>
    <physiologicalReaction direction="right-to-left" evidence="12">
        <dbReference type="Rhea" id="RHEA:53382"/>
    </physiologicalReaction>
</comment>
<evidence type="ECO:0000256" key="13">
    <source>
        <dbReference type="ARBA" id="ARBA00049467"/>
    </source>
</evidence>
<dbReference type="EMBL" id="CAJFCV020000001">
    <property type="protein sequence ID" value="CAG9082316.1"/>
    <property type="molecule type" value="Genomic_DNA"/>
</dbReference>
<proteinExistence type="inferred from homology"/>
<accession>A0A1I7S634</accession>
<name>A0A1I7S634_BURXY</name>
<dbReference type="InterPro" id="IPR018517">
    <property type="entry name" value="tRNA_hU_synthase_CS"/>
</dbReference>
<organism evidence="17 19">
    <name type="scientific">Bursaphelenchus xylophilus</name>
    <name type="common">Pinewood nematode worm</name>
    <name type="synonym">Aphelenchoides xylophilus</name>
    <dbReference type="NCBI Taxonomy" id="6326"/>
    <lineage>
        <taxon>Eukaryota</taxon>
        <taxon>Metazoa</taxon>
        <taxon>Ecdysozoa</taxon>
        <taxon>Nematoda</taxon>
        <taxon>Chromadorea</taxon>
        <taxon>Rhabditida</taxon>
        <taxon>Tylenchina</taxon>
        <taxon>Tylenchomorpha</taxon>
        <taxon>Aphelenchoidea</taxon>
        <taxon>Aphelenchoididae</taxon>
        <taxon>Bursaphelenchus</taxon>
    </lineage>
</organism>
<dbReference type="eggNOG" id="KOG2335">
    <property type="taxonomic scope" value="Eukaryota"/>
</dbReference>
<evidence type="ECO:0000256" key="14">
    <source>
        <dbReference type="SAM" id="MobiDB-lite"/>
    </source>
</evidence>
<evidence type="ECO:0000313" key="16">
    <source>
        <dbReference type="EMBL" id="CAD5208643.1"/>
    </source>
</evidence>
<feature type="domain" description="DUS-like FMN-binding" evidence="15">
    <location>
        <begin position="61"/>
        <end position="283"/>
    </location>
</feature>
<reference evidence="16" key="2">
    <citation type="submission" date="2020-09" db="EMBL/GenBank/DDBJ databases">
        <authorList>
            <person name="Kikuchi T."/>
        </authorList>
    </citation>
    <scope>NUCLEOTIDE SEQUENCE</scope>
    <source>
        <strain evidence="16">Ka4C1</strain>
    </source>
</reference>
<evidence type="ECO:0000313" key="19">
    <source>
        <dbReference type="WBParaSite" id="BXY_0847000.1"/>
    </source>
</evidence>
<keyword evidence="4" id="KW-0819">tRNA processing</keyword>
<dbReference type="PROSITE" id="PS01136">
    <property type="entry name" value="UPF0034"/>
    <property type="match status" value="1"/>
</dbReference>
<dbReference type="SMR" id="A0A1I7S634"/>
<keyword evidence="7" id="KW-0520">NAD</keyword>
<keyword evidence="6" id="KW-0560">Oxidoreductase</keyword>
<keyword evidence="5" id="KW-0521">NADP</keyword>
<evidence type="ECO:0000256" key="6">
    <source>
        <dbReference type="ARBA" id="ARBA00023002"/>
    </source>
</evidence>
<evidence type="ECO:0000256" key="4">
    <source>
        <dbReference type="ARBA" id="ARBA00022694"/>
    </source>
</evidence>
<reference evidence="19" key="1">
    <citation type="submission" date="2016-11" db="UniProtKB">
        <authorList>
            <consortium name="WormBaseParasite"/>
        </authorList>
    </citation>
    <scope>IDENTIFICATION</scope>
</reference>
<comment type="cofactor">
    <cofactor evidence="1">
        <name>FMN</name>
        <dbReference type="ChEBI" id="CHEBI:58210"/>
    </cofactor>
</comment>
<keyword evidence="3" id="KW-0288">FMN</keyword>
<dbReference type="GO" id="GO:0017150">
    <property type="term" value="F:tRNA dihydrouridine synthase activity"/>
    <property type="evidence" value="ECO:0007669"/>
    <property type="project" value="InterPro"/>
</dbReference>
<dbReference type="SUPFAM" id="SSF51395">
    <property type="entry name" value="FMN-linked oxidoreductases"/>
    <property type="match status" value="1"/>
</dbReference>
<feature type="region of interest" description="Disordered" evidence="14">
    <location>
        <begin position="496"/>
        <end position="525"/>
    </location>
</feature>
<evidence type="ECO:0000313" key="17">
    <source>
        <dbReference type="Proteomes" id="UP000095284"/>
    </source>
</evidence>
<comment type="catalytic activity">
    <reaction evidence="11">
        <text>5,6-dihydrouridine(16) in tRNA + NADP(+) = uridine(16) in tRNA + NADPH + H(+)</text>
        <dbReference type="Rhea" id="RHEA:53376"/>
        <dbReference type="Rhea" id="RHEA-COMP:13543"/>
        <dbReference type="Rhea" id="RHEA-COMP:13544"/>
        <dbReference type="ChEBI" id="CHEBI:15378"/>
        <dbReference type="ChEBI" id="CHEBI:57783"/>
        <dbReference type="ChEBI" id="CHEBI:58349"/>
        <dbReference type="ChEBI" id="CHEBI:65315"/>
        <dbReference type="ChEBI" id="CHEBI:74443"/>
        <dbReference type="EC" id="1.3.1.88"/>
    </reaction>
    <physiologicalReaction direction="right-to-left" evidence="11">
        <dbReference type="Rhea" id="RHEA:53378"/>
    </physiologicalReaction>
</comment>
<dbReference type="EC" id="1.3.1.88" evidence="9"/>
<dbReference type="WBParaSite" id="BXY_0847000.1">
    <property type="protein sequence ID" value="BXY_0847000.1"/>
    <property type="gene ID" value="BXY_0847000"/>
</dbReference>
<evidence type="ECO:0000256" key="9">
    <source>
        <dbReference type="ARBA" id="ARBA00038890"/>
    </source>
</evidence>
<dbReference type="AlphaFoldDB" id="A0A1I7S634"/>
<evidence type="ECO:0000256" key="8">
    <source>
        <dbReference type="ARBA" id="ARBA00038313"/>
    </source>
</evidence>